<reference evidence="5" key="1">
    <citation type="submission" date="2021-01" db="EMBL/GenBank/DDBJ databases">
        <title>Fulvivirga kasyanovii gen. nov., sp nov., a novel member of the phylum Bacteroidetes isolated from seawater in a mussel farm.</title>
        <authorList>
            <person name="Zhao L.-H."/>
            <person name="Wang Z.-J."/>
        </authorList>
    </citation>
    <scope>NUCLEOTIDE SEQUENCE</scope>
    <source>
        <strain evidence="5">29W222</strain>
    </source>
</reference>
<proteinExistence type="predicted"/>
<evidence type="ECO:0000313" key="5">
    <source>
        <dbReference type="EMBL" id="MBL6445749.1"/>
    </source>
</evidence>
<dbReference type="InterPro" id="IPR050411">
    <property type="entry name" value="AlphaKG_dependent_hydroxylases"/>
</dbReference>
<sequence>MTSFEFDEVFKKNEHGYYEYVDGYADKFNGILQDGDGYLLVRGFDFDSEDRSSLELDLLKFAFTFGLPVSQSRNNEFLVRVEDVVGQNEPSNVSTRGYEYSGALPPHNDRCDLFMLVGVHASKEGGRTRLMNSAAVCKDMQKTYPDYYEFLKQDYPVDRSKFTGKDGDISYYPIIFETEDGDLLFWYTRHFIDSALKYDKKYKLSEQQEIALKFLDEIIDEHNERCLLQRGDVLFVNNHKALHARQKFLEGDNRLLYRIWLSTPESKKLPLGLKSIFGRVDASVYRGGVWSEDLPLEKIPSDHTHARRILEQMLIERN</sequence>
<evidence type="ECO:0000313" key="6">
    <source>
        <dbReference type="Proteomes" id="UP000614216"/>
    </source>
</evidence>
<evidence type="ECO:0000256" key="2">
    <source>
        <dbReference type="ARBA" id="ARBA00023002"/>
    </source>
</evidence>
<dbReference type="EMBL" id="JAEUGD010000018">
    <property type="protein sequence ID" value="MBL6445749.1"/>
    <property type="molecule type" value="Genomic_DNA"/>
</dbReference>
<dbReference type="Gene3D" id="3.60.130.10">
    <property type="entry name" value="Clavaminate synthase-like"/>
    <property type="match status" value="1"/>
</dbReference>
<comment type="cofactor">
    <cofactor evidence="1">
        <name>Fe(2+)</name>
        <dbReference type="ChEBI" id="CHEBI:29033"/>
    </cofactor>
</comment>
<dbReference type="RefSeq" id="WP_202855298.1">
    <property type="nucleotide sequence ID" value="NZ_JAEUGD010000018.1"/>
</dbReference>
<feature type="domain" description="TauD/TfdA-like" evidence="4">
    <location>
        <begin position="34"/>
        <end position="260"/>
    </location>
</feature>
<name>A0A937FTZ5_9BACT</name>
<dbReference type="AlphaFoldDB" id="A0A937FTZ5"/>
<keyword evidence="6" id="KW-1185">Reference proteome</keyword>
<keyword evidence="3" id="KW-0045">Antibiotic biosynthesis</keyword>
<gene>
    <name evidence="5" type="ORF">JMN32_05480</name>
</gene>
<keyword evidence="5" id="KW-0223">Dioxygenase</keyword>
<dbReference type="GO" id="GO:0016706">
    <property type="term" value="F:2-oxoglutarate-dependent dioxygenase activity"/>
    <property type="evidence" value="ECO:0007669"/>
    <property type="project" value="UniProtKB-ARBA"/>
</dbReference>
<evidence type="ECO:0000259" key="4">
    <source>
        <dbReference type="Pfam" id="PF02668"/>
    </source>
</evidence>
<dbReference type="SUPFAM" id="SSF51197">
    <property type="entry name" value="Clavaminate synthase-like"/>
    <property type="match status" value="1"/>
</dbReference>
<dbReference type="InterPro" id="IPR042098">
    <property type="entry name" value="TauD-like_sf"/>
</dbReference>
<dbReference type="Proteomes" id="UP000614216">
    <property type="component" value="Unassembled WGS sequence"/>
</dbReference>
<dbReference type="GO" id="GO:0017000">
    <property type="term" value="P:antibiotic biosynthetic process"/>
    <property type="evidence" value="ECO:0007669"/>
    <property type="project" value="UniProtKB-KW"/>
</dbReference>
<accession>A0A937FTZ5</accession>
<protein>
    <submittedName>
        <fullName evidence="5">TauD/TfdA family dioxygenase</fullName>
    </submittedName>
</protein>
<comment type="caution">
    <text evidence="5">The sequence shown here is derived from an EMBL/GenBank/DDBJ whole genome shotgun (WGS) entry which is preliminary data.</text>
</comment>
<dbReference type="PANTHER" id="PTHR10696">
    <property type="entry name" value="GAMMA-BUTYROBETAINE HYDROXYLASE-RELATED"/>
    <property type="match status" value="1"/>
</dbReference>
<evidence type="ECO:0000256" key="3">
    <source>
        <dbReference type="ARBA" id="ARBA00023194"/>
    </source>
</evidence>
<organism evidence="5 6">
    <name type="scientific">Fulvivirga marina</name>
    <dbReference type="NCBI Taxonomy" id="2494733"/>
    <lineage>
        <taxon>Bacteria</taxon>
        <taxon>Pseudomonadati</taxon>
        <taxon>Bacteroidota</taxon>
        <taxon>Cytophagia</taxon>
        <taxon>Cytophagales</taxon>
        <taxon>Fulvivirgaceae</taxon>
        <taxon>Fulvivirga</taxon>
    </lineage>
</organism>
<keyword evidence="2" id="KW-0560">Oxidoreductase</keyword>
<dbReference type="InterPro" id="IPR003819">
    <property type="entry name" value="TauD/TfdA-like"/>
</dbReference>
<evidence type="ECO:0000256" key="1">
    <source>
        <dbReference type="ARBA" id="ARBA00001954"/>
    </source>
</evidence>
<dbReference type="PANTHER" id="PTHR10696:SF56">
    <property type="entry name" value="TAUD_TFDA-LIKE DOMAIN-CONTAINING PROTEIN"/>
    <property type="match status" value="1"/>
</dbReference>
<dbReference type="Pfam" id="PF02668">
    <property type="entry name" value="TauD"/>
    <property type="match status" value="1"/>
</dbReference>